<dbReference type="InterPro" id="IPR015421">
    <property type="entry name" value="PyrdxlP-dep_Trfase_major"/>
</dbReference>
<evidence type="ECO:0000256" key="1">
    <source>
        <dbReference type="ARBA" id="ARBA00001933"/>
    </source>
</evidence>
<evidence type="ECO:0000256" key="3">
    <source>
        <dbReference type="ARBA" id="ARBA00022898"/>
    </source>
</evidence>
<dbReference type="Proteomes" id="UP000002878">
    <property type="component" value="Chromosome"/>
</dbReference>
<evidence type="ECO:0000256" key="2">
    <source>
        <dbReference type="ARBA" id="ARBA00008954"/>
    </source>
</evidence>
<dbReference type="PIRSF" id="PIRSF000521">
    <property type="entry name" value="Transaminase_4ab_Lys_Orn"/>
    <property type="match status" value="1"/>
</dbReference>
<dbReference type="InterPro" id="IPR050103">
    <property type="entry name" value="Class-III_PLP-dep_AT"/>
</dbReference>
<dbReference type="InterPro" id="IPR005814">
    <property type="entry name" value="Aminotrans_3"/>
</dbReference>
<protein>
    <submittedName>
        <fullName evidence="5">4-aminobutyrate aminotransferase</fullName>
        <ecNumber evidence="5">2.6.1.19</ecNumber>
    </submittedName>
</protein>
<dbReference type="GO" id="GO:0034386">
    <property type="term" value="F:4-aminobutyrate:2-oxoglutarate transaminase activity"/>
    <property type="evidence" value="ECO:0007669"/>
    <property type="project" value="UniProtKB-EC"/>
</dbReference>
<keyword evidence="5" id="KW-0032">Aminotransferase</keyword>
<organism evidence="5 6">
    <name type="scientific">Bacillus amyloliquefaciens (strain Y2)</name>
    <name type="common">Bacillus amyloliquefaciens subsp. plantarum (strain B9601-Y2)</name>
    <dbReference type="NCBI Taxonomy" id="1155777"/>
    <lineage>
        <taxon>Bacteria</taxon>
        <taxon>Bacillati</taxon>
        <taxon>Bacillota</taxon>
        <taxon>Bacilli</taxon>
        <taxon>Bacillales</taxon>
        <taxon>Bacillaceae</taxon>
        <taxon>Bacillus</taxon>
        <taxon>Bacillus amyloliquefaciens group</taxon>
    </lineage>
</organism>
<dbReference type="EMBL" id="CP003332">
    <property type="protein sequence ID" value="AFJ60249.1"/>
    <property type="molecule type" value="Genomic_DNA"/>
</dbReference>
<dbReference type="KEGG" id="bqy:MUS_0167"/>
<dbReference type="HOGENOM" id="CLU_016922_10_0_9"/>
<dbReference type="EC" id="2.6.1.19" evidence="5"/>
<keyword evidence="3 4" id="KW-0663">Pyridoxal phosphate</keyword>
<dbReference type="GO" id="GO:0030170">
    <property type="term" value="F:pyridoxal phosphate binding"/>
    <property type="evidence" value="ECO:0007669"/>
    <property type="project" value="InterPro"/>
</dbReference>
<dbReference type="InterPro" id="IPR015424">
    <property type="entry name" value="PyrdxlP-dep_Trfase"/>
</dbReference>
<dbReference type="PANTHER" id="PTHR11986:SF58">
    <property type="entry name" value="LEUCINE_METHIONINE RACEMASE"/>
    <property type="match status" value="1"/>
</dbReference>
<dbReference type="Gene3D" id="3.90.1150.10">
    <property type="entry name" value="Aspartate Aminotransferase, domain 1"/>
    <property type="match status" value="1"/>
</dbReference>
<dbReference type="CDD" id="cd00610">
    <property type="entry name" value="OAT_like"/>
    <property type="match status" value="1"/>
</dbReference>
<keyword evidence="5" id="KW-0808">Transferase</keyword>
<comment type="cofactor">
    <cofactor evidence="1">
        <name>pyridoxal 5'-phosphate</name>
        <dbReference type="ChEBI" id="CHEBI:597326"/>
    </cofactor>
</comment>
<proteinExistence type="inferred from homology"/>
<dbReference type="InterPro" id="IPR015422">
    <property type="entry name" value="PyrdxlP-dep_Trfase_small"/>
</dbReference>
<dbReference type="PATRIC" id="fig|1126211.3.peg.159"/>
<evidence type="ECO:0000313" key="6">
    <source>
        <dbReference type="Proteomes" id="UP000002878"/>
    </source>
</evidence>
<dbReference type="SUPFAM" id="SSF53383">
    <property type="entry name" value="PLP-dependent transferases"/>
    <property type="match status" value="1"/>
</dbReference>
<name>I2C0S5_BACAY</name>
<evidence type="ECO:0000313" key="5">
    <source>
        <dbReference type="EMBL" id="AFJ60249.1"/>
    </source>
</evidence>
<evidence type="ECO:0000256" key="4">
    <source>
        <dbReference type="RuleBase" id="RU003560"/>
    </source>
</evidence>
<accession>I2C0S5</accession>
<gene>
    <name evidence="5" type="primary">gabT1</name>
    <name evidence="5" type="ORF">MUS_0167</name>
</gene>
<dbReference type="GO" id="GO:0042802">
    <property type="term" value="F:identical protein binding"/>
    <property type="evidence" value="ECO:0007669"/>
    <property type="project" value="TreeGrafter"/>
</dbReference>
<dbReference type="FunFam" id="3.40.640.10:FF:000004">
    <property type="entry name" value="Acetylornithine aminotransferase"/>
    <property type="match status" value="1"/>
</dbReference>
<sequence>MLTFFTRKIVDIIFNNLYDKKRNSNNFIGVVFVGTKEITNPDSLYYSVDDVVMERGEGIYLYDQEGNEYIDCASATFNLNLGYGNKEVIDTVKEQADKLIHVTSSFQTDAVNKLAEKLVEIAPDNLTKVHPKVSSGSGANEGAIKMAQYYSGKTDVISLFRSHLGQTYMTSALSGNSFRKEPFPPQISFGLQVPDPYCSRCFYNQKPDSCGMLCVERINDFIEYASNGKIAAMIIEPISGNGGNVVPPKEYFKQLRKLCDEHDIALIFDEIQTGFGRTGKMFAADHFDVKPNMMTVAKGLGGTGFQVAATLTEDKYTGLPGYTHSFTYGSNVMAAAAACKTIDIMQRPGFLENVTTVGHYIMDRLETMKEDFAFISEVRGVGLMIGVEIVKENNEPDVELTNYIAKRAMDYGLILRTSRYGFGNVFKIRPPLTITLSEAEVLCYRLRKLLEEIK</sequence>
<reference evidence="5 6" key="1">
    <citation type="journal article" date="2012" name="J. Biotechnol.">
        <title>Genome sequence of the plant growth promoting strain Bacillus amyloliquefaciens subsp. plantarum B9601-Y2 and expression of mersacidin and other secondary metabolites.</title>
        <authorList>
            <person name="He P."/>
            <person name="Hao K."/>
            <person name="Blom J."/>
            <person name="Ruckert C."/>
            <person name="Vater J."/>
            <person name="Mao Z."/>
            <person name="Wu Y."/>
            <person name="Hou M."/>
            <person name="He P."/>
            <person name="He Y."/>
            <person name="Borriss R."/>
        </authorList>
    </citation>
    <scope>NUCLEOTIDE SEQUENCE [LARGE SCALE GENOMIC DNA]</scope>
    <source>
        <strain evidence="5">Y2</strain>
    </source>
</reference>
<dbReference type="PANTHER" id="PTHR11986">
    <property type="entry name" value="AMINOTRANSFERASE CLASS III"/>
    <property type="match status" value="1"/>
</dbReference>
<dbReference type="Gene3D" id="3.40.640.10">
    <property type="entry name" value="Type I PLP-dependent aspartate aminotransferase-like (Major domain)"/>
    <property type="match status" value="1"/>
</dbReference>
<comment type="similarity">
    <text evidence="2 4">Belongs to the class-III pyridoxal-phosphate-dependent aminotransferase family.</text>
</comment>
<dbReference type="AlphaFoldDB" id="I2C0S5"/>
<dbReference type="Pfam" id="PF00202">
    <property type="entry name" value="Aminotran_3"/>
    <property type="match status" value="1"/>
</dbReference>